<dbReference type="PROSITE" id="PS50977">
    <property type="entry name" value="HTH_TETR_2"/>
    <property type="match status" value="1"/>
</dbReference>
<sequence>MSNSQKTEDRRIKRTRRIIKEAFITLIAEKGLEALTVQDIIARADMNRSTFYYHFQDKQDLLQQSIQEMMKQAMEDVELHPASAEQFKGKQEHSTYDPTPKFIRLFQHIDRNRDFYKVMLEHVPGFMWTTIEMIKENMSKDLTLLQSDPSKLKVHDAFLINYSAGAYMMVIKAWLDQELPFSADYMAKQLTQIMRNGMYSAAGIQV</sequence>
<organism evidence="4 5">
    <name type="scientific">Paenibacillus suaedae</name>
    <dbReference type="NCBI Taxonomy" id="3077233"/>
    <lineage>
        <taxon>Bacteria</taxon>
        <taxon>Bacillati</taxon>
        <taxon>Bacillota</taxon>
        <taxon>Bacilli</taxon>
        <taxon>Bacillales</taxon>
        <taxon>Paenibacillaceae</taxon>
        <taxon>Paenibacillus</taxon>
    </lineage>
</organism>
<evidence type="ECO:0000313" key="5">
    <source>
        <dbReference type="Proteomes" id="UP001250538"/>
    </source>
</evidence>
<dbReference type="SUPFAM" id="SSF46689">
    <property type="entry name" value="Homeodomain-like"/>
    <property type="match status" value="1"/>
</dbReference>
<dbReference type="InterPro" id="IPR050624">
    <property type="entry name" value="HTH-type_Tx_Regulator"/>
</dbReference>
<keyword evidence="5" id="KW-1185">Reference proteome</keyword>
<evidence type="ECO:0000313" key="4">
    <source>
        <dbReference type="EMBL" id="MDT8979065.1"/>
    </source>
</evidence>
<dbReference type="Pfam" id="PF00440">
    <property type="entry name" value="TetR_N"/>
    <property type="match status" value="1"/>
</dbReference>
<reference evidence="5" key="1">
    <citation type="submission" date="2023-09" db="EMBL/GenBank/DDBJ databases">
        <title>Paenibacillus sp. chi10 Genome sequencing and assembly.</title>
        <authorList>
            <person name="Kim I."/>
        </authorList>
    </citation>
    <scope>NUCLEOTIDE SEQUENCE [LARGE SCALE GENOMIC DNA]</scope>
    <source>
        <strain evidence="5">chi10</strain>
    </source>
</reference>
<dbReference type="InterPro" id="IPR009057">
    <property type="entry name" value="Homeodomain-like_sf"/>
</dbReference>
<evidence type="ECO:0000256" key="1">
    <source>
        <dbReference type="ARBA" id="ARBA00023125"/>
    </source>
</evidence>
<comment type="caution">
    <text evidence="4">The sequence shown here is derived from an EMBL/GenBank/DDBJ whole genome shotgun (WGS) entry which is preliminary data.</text>
</comment>
<dbReference type="PANTHER" id="PTHR43479">
    <property type="entry name" value="ACREF/ENVCD OPERON REPRESSOR-RELATED"/>
    <property type="match status" value="1"/>
</dbReference>
<dbReference type="GO" id="GO:0003677">
    <property type="term" value="F:DNA binding"/>
    <property type="evidence" value="ECO:0007669"/>
    <property type="project" value="UniProtKB-UniRule"/>
</dbReference>
<keyword evidence="1 2" id="KW-0238">DNA-binding</keyword>
<accession>A0AAJ2N6X1</accession>
<feature type="DNA-binding region" description="H-T-H motif" evidence="2">
    <location>
        <begin position="36"/>
        <end position="55"/>
    </location>
</feature>
<name>A0AAJ2N6X1_9BACL</name>
<dbReference type="EMBL" id="JAVYAA010000006">
    <property type="protein sequence ID" value="MDT8979065.1"/>
    <property type="molecule type" value="Genomic_DNA"/>
</dbReference>
<dbReference type="Pfam" id="PF14278">
    <property type="entry name" value="TetR_C_8"/>
    <property type="match status" value="1"/>
</dbReference>
<protein>
    <submittedName>
        <fullName evidence="4">TetR/AcrR family transcriptional regulator</fullName>
    </submittedName>
</protein>
<dbReference type="PRINTS" id="PR00455">
    <property type="entry name" value="HTHTETR"/>
</dbReference>
<dbReference type="RefSeq" id="WP_315746836.1">
    <property type="nucleotide sequence ID" value="NZ_JAVYAA010000006.1"/>
</dbReference>
<proteinExistence type="predicted"/>
<dbReference type="AlphaFoldDB" id="A0AAJ2N6X1"/>
<dbReference type="InterPro" id="IPR001647">
    <property type="entry name" value="HTH_TetR"/>
</dbReference>
<feature type="domain" description="HTH tetR-type" evidence="3">
    <location>
        <begin position="13"/>
        <end position="73"/>
    </location>
</feature>
<dbReference type="InterPro" id="IPR039532">
    <property type="entry name" value="TetR_C_Firmicutes"/>
</dbReference>
<evidence type="ECO:0000259" key="3">
    <source>
        <dbReference type="PROSITE" id="PS50977"/>
    </source>
</evidence>
<gene>
    <name evidence="4" type="ORF">RQP50_22760</name>
</gene>
<evidence type="ECO:0000256" key="2">
    <source>
        <dbReference type="PROSITE-ProRule" id="PRU00335"/>
    </source>
</evidence>
<dbReference type="Gene3D" id="1.10.357.10">
    <property type="entry name" value="Tetracycline Repressor, domain 2"/>
    <property type="match status" value="1"/>
</dbReference>
<dbReference type="Proteomes" id="UP001250538">
    <property type="component" value="Unassembled WGS sequence"/>
</dbReference>
<dbReference type="PANTHER" id="PTHR43479:SF23">
    <property type="entry name" value="HTH TETR-TYPE DOMAIN-CONTAINING PROTEIN"/>
    <property type="match status" value="1"/>
</dbReference>